<name>A0ABP6T645_9ACTN</name>
<sequence>MGPAGGHGARDGEIGVADLVAQRGTGSGAAAGAAERECPCGFGFATGILGRVDLPTGMLTLVVSAPIEGSRRHGTGSYCGGVGRCARRTRSSAVSRNER</sequence>
<keyword evidence="2" id="KW-1185">Reference proteome</keyword>
<reference evidence="2" key="1">
    <citation type="journal article" date="2019" name="Int. J. Syst. Evol. Microbiol.">
        <title>The Global Catalogue of Microorganisms (GCM) 10K type strain sequencing project: providing services to taxonomists for standard genome sequencing and annotation.</title>
        <authorList>
            <consortium name="The Broad Institute Genomics Platform"/>
            <consortium name="The Broad Institute Genome Sequencing Center for Infectious Disease"/>
            <person name="Wu L."/>
            <person name="Ma J."/>
        </authorList>
    </citation>
    <scope>NUCLEOTIDE SEQUENCE [LARGE SCALE GENOMIC DNA]</scope>
    <source>
        <strain evidence="2">JCM 9458</strain>
    </source>
</reference>
<evidence type="ECO:0000313" key="2">
    <source>
        <dbReference type="Proteomes" id="UP001501676"/>
    </source>
</evidence>
<proteinExistence type="predicted"/>
<accession>A0ABP6T645</accession>
<protein>
    <submittedName>
        <fullName evidence="1">Uncharacterized protein</fullName>
    </submittedName>
</protein>
<organism evidence="1 2">
    <name type="scientific">Cryptosporangium minutisporangium</name>
    <dbReference type="NCBI Taxonomy" id="113569"/>
    <lineage>
        <taxon>Bacteria</taxon>
        <taxon>Bacillati</taxon>
        <taxon>Actinomycetota</taxon>
        <taxon>Actinomycetes</taxon>
        <taxon>Cryptosporangiales</taxon>
        <taxon>Cryptosporangiaceae</taxon>
        <taxon>Cryptosporangium</taxon>
    </lineage>
</organism>
<gene>
    <name evidence="1" type="ORF">GCM10020369_58260</name>
</gene>
<comment type="caution">
    <text evidence="1">The sequence shown here is derived from an EMBL/GenBank/DDBJ whole genome shotgun (WGS) entry which is preliminary data.</text>
</comment>
<dbReference type="EMBL" id="BAAAYN010000042">
    <property type="protein sequence ID" value="GAA3393289.1"/>
    <property type="molecule type" value="Genomic_DNA"/>
</dbReference>
<dbReference type="Proteomes" id="UP001501676">
    <property type="component" value="Unassembled WGS sequence"/>
</dbReference>
<evidence type="ECO:0000313" key="1">
    <source>
        <dbReference type="EMBL" id="GAA3393289.1"/>
    </source>
</evidence>